<proteinExistence type="predicted"/>
<evidence type="ECO:0000313" key="4">
    <source>
        <dbReference type="EMBL" id="QJA05852.1"/>
    </source>
</evidence>
<feature type="domain" description="Mannose-1-phosphate guanyltransferase C-terminal" evidence="3">
    <location>
        <begin position="122"/>
        <end position="230"/>
    </location>
</feature>
<name>A0A6H1WRN6_9BACT</name>
<dbReference type="InterPro" id="IPR050065">
    <property type="entry name" value="GlmU-like"/>
</dbReference>
<reference evidence="4 5" key="1">
    <citation type="submission" date="2019-08" db="EMBL/GenBank/DDBJ databases">
        <title>Complete genome sequence of Thermosulfurimonas marina SU872T, an anaerobic thermophilic chemolithoautotrophic bacterium isolated from a shallow marine hydrothermal vent.</title>
        <authorList>
            <person name="Allioux M."/>
            <person name="Jebbar M."/>
            <person name="Slobodkina G."/>
            <person name="Slobodkin A."/>
            <person name="Moalic Y."/>
            <person name="Frolova A."/>
            <person name="Shao Z."/>
            <person name="Alain K."/>
        </authorList>
    </citation>
    <scope>NUCLEOTIDE SEQUENCE [LARGE SCALE GENOMIC DNA]</scope>
    <source>
        <strain evidence="4 5">SU872</strain>
    </source>
</reference>
<dbReference type="GO" id="GO:0016779">
    <property type="term" value="F:nucleotidyltransferase activity"/>
    <property type="evidence" value="ECO:0007669"/>
    <property type="project" value="UniProtKB-ARBA"/>
</dbReference>
<evidence type="ECO:0000259" key="3">
    <source>
        <dbReference type="Pfam" id="PF25087"/>
    </source>
</evidence>
<keyword evidence="1" id="KW-0808">Transferase</keyword>
<protein>
    <recommendedName>
        <fullName evidence="3">Mannose-1-phosphate guanyltransferase C-terminal domain-containing protein</fullName>
    </recommendedName>
</protein>
<keyword evidence="2" id="KW-0012">Acyltransferase</keyword>
<dbReference type="Pfam" id="PF25087">
    <property type="entry name" value="GMPPB_C"/>
    <property type="match status" value="1"/>
</dbReference>
<dbReference type="GO" id="GO:0016746">
    <property type="term" value="F:acyltransferase activity"/>
    <property type="evidence" value="ECO:0007669"/>
    <property type="project" value="UniProtKB-KW"/>
</dbReference>
<evidence type="ECO:0000313" key="5">
    <source>
        <dbReference type="Proteomes" id="UP000501253"/>
    </source>
</evidence>
<dbReference type="KEGG" id="tmai:FVE67_03145"/>
<dbReference type="InterPro" id="IPR056729">
    <property type="entry name" value="GMPPB_C"/>
</dbReference>
<gene>
    <name evidence="4" type="ORF">FVE67_03145</name>
</gene>
<dbReference type="Gene3D" id="2.160.10.10">
    <property type="entry name" value="Hexapeptide repeat proteins"/>
    <property type="match status" value="1"/>
</dbReference>
<dbReference type="PANTHER" id="PTHR43584">
    <property type="entry name" value="NUCLEOTIDYL TRANSFERASE"/>
    <property type="match status" value="1"/>
</dbReference>
<dbReference type="AlphaFoldDB" id="A0A6H1WRN6"/>
<evidence type="ECO:0000256" key="1">
    <source>
        <dbReference type="ARBA" id="ARBA00022679"/>
    </source>
</evidence>
<dbReference type="InterPro" id="IPR011004">
    <property type="entry name" value="Trimer_LpxA-like_sf"/>
</dbReference>
<dbReference type="EMBL" id="CP042909">
    <property type="protein sequence ID" value="QJA05852.1"/>
    <property type="molecule type" value="Genomic_DNA"/>
</dbReference>
<accession>A0A6H1WRN6</accession>
<dbReference type="PANTHER" id="PTHR43584:SF8">
    <property type="entry name" value="N-ACETYLMURAMATE ALPHA-1-PHOSPHATE URIDYLYLTRANSFERASE"/>
    <property type="match status" value="1"/>
</dbReference>
<sequence>MSLSPQDYFDLTALTRHRILFEDCVYVWEVLKRLAEYLRDHIRPLPPEVPLAEPLREGLVFWGEEIFPFSEVKLFRERKGFRVLRKGEELPGAALVFPGAVFMDREVGLSPGVLVEPGALIYGPTLLGPRTEVRQGAYLRGEVLTGEGCIIGHTTEVKKAVFLDGAKAGHFAYVGDSLLGREVNLGAGTKLANLRLARGTIRVRKEGQVVDTGLRKLGAVLGDGVQTGCNSVTNPGTLLGPGSLVLPNVTAGPGIFPARSIIKK</sequence>
<dbReference type="Proteomes" id="UP000501253">
    <property type="component" value="Chromosome"/>
</dbReference>
<keyword evidence="5" id="KW-1185">Reference proteome</keyword>
<dbReference type="SUPFAM" id="SSF51161">
    <property type="entry name" value="Trimeric LpxA-like enzymes"/>
    <property type="match status" value="1"/>
</dbReference>
<organism evidence="4 5">
    <name type="scientific">Thermosulfurimonas marina</name>
    <dbReference type="NCBI Taxonomy" id="2047767"/>
    <lineage>
        <taxon>Bacteria</taxon>
        <taxon>Pseudomonadati</taxon>
        <taxon>Thermodesulfobacteriota</taxon>
        <taxon>Thermodesulfobacteria</taxon>
        <taxon>Thermodesulfobacteriales</taxon>
        <taxon>Thermodesulfobacteriaceae</taxon>
        <taxon>Thermosulfurimonas</taxon>
    </lineage>
</organism>
<evidence type="ECO:0000256" key="2">
    <source>
        <dbReference type="ARBA" id="ARBA00023315"/>
    </source>
</evidence>